<organism evidence="2 3">
    <name type="scientific">Acaryochloris thomasi RCC1774</name>
    <dbReference type="NCBI Taxonomy" id="1764569"/>
    <lineage>
        <taxon>Bacteria</taxon>
        <taxon>Bacillati</taxon>
        <taxon>Cyanobacteriota</taxon>
        <taxon>Cyanophyceae</taxon>
        <taxon>Acaryochloridales</taxon>
        <taxon>Acaryochloridaceae</taxon>
        <taxon>Acaryochloris</taxon>
        <taxon>Acaryochloris thomasi</taxon>
    </lineage>
</organism>
<protein>
    <recommendedName>
        <fullName evidence="4">KGK domain-containing protein</fullName>
    </recommendedName>
</protein>
<sequence length="124" mass="14383">MNYSNPKFKPFNDEGTAVSISSNMFKQKELMQYALTAFQDHGLNQLGKMIWDEGRGKFPIDKPENYREAWFTDGLDCEILEPSSQGWQKGKVRFKVTLEFYPDEPEMNESGLDALREPSSYQNQ</sequence>
<keyword evidence="3" id="KW-1185">Reference proteome</keyword>
<accession>A0A2W1JNK9</accession>
<name>A0A2W1JNK9_9CYAN</name>
<proteinExistence type="predicted"/>
<evidence type="ECO:0000313" key="2">
    <source>
        <dbReference type="EMBL" id="PZD74879.1"/>
    </source>
</evidence>
<evidence type="ECO:0000313" key="3">
    <source>
        <dbReference type="Proteomes" id="UP000248857"/>
    </source>
</evidence>
<dbReference type="AlphaFoldDB" id="A0A2W1JNK9"/>
<evidence type="ECO:0008006" key="4">
    <source>
        <dbReference type="Google" id="ProtNLM"/>
    </source>
</evidence>
<dbReference type="OrthoDB" id="562741at2"/>
<dbReference type="Proteomes" id="UP000248857">
    <property type="component" value="Unassembled WGS sequence"/>
</dbReference>
<comment type="caution">
    <text evidence="2">The sequence shown here is derived from an EMBL/GenBank/DDBJ whole genome shotgun (WGS) entry which is preliminary data.</text>
</comment>
<dbReference type="EMBL" id="PQWO01000002">
    <property type="protein sequence ID" value="PZD74879.1"/>
    <property type="molecule type" value="Genomic_DNA"/>
</dbReference>
<gene>
    <name evidence="2" type="ORF">C1752_00942</name>
</gene>
<evidence type="ECO:0000256" key="1">
    <source>
        <dbReference type="SAM" id="MobiDB-lite"/>
    </source>
</evidence>
<reference evidence="2 3" key="1">
    <citation type="journal article" date="2018" name="Sci. Rep.">
        <title>A novel species of the marine cyanobacterium Acaryochloris with a unique pigment content and lifestyle.</title>
        <authorList>
            <person name="Partensky F."/>
            <person name="Six C."/>
            <person name="Ratin M."/>
            <person name="Garczarek L."/>
            <person name="Vaulot D."/>
            <person name="Probert I."/>
            <person name="Calteau A."/>
            <person name="Gourvil P."/>
            <person name="Marie D."/>
            <person name="Grebert T."/>
            <person name="Bouchier C."/>
            <person name="Le Panse S."/>
            <person name="Gachenot M."/>
            <person name="Rodriguez F."/>
            <person name="Garrido J.L."/>
        </authorList>
    </citation>
    <scope>NUCLEOTIDE SEQUENCE [LARGE SCALE GENOMIC DNA]</scope>
    <source>
        <strain evidence="2 3">RCC1774</strain>
    </source>
</reference>
<feature type="region of interest" description="Disordered" evidence="1">
    <location>
        <begin position="104"/>
        <end position="124"/>
    </location>
</feature>
<dbReference type="InterPro" id="IPR014971">
    <property type="entry name" value="KGK"/>
</dbReference>
<dbReference type="RefSeq" id="WP_110984903.1">
    <property type="nucleotide sequence ID" value="NZ_CAWNWM010000002.1"/>
</dbReference>
<dbReference type="Pfam" id="PF08872">
    <property type="entry name" value="KGK"/>
    <property type="match status" value="1"/>
</dbReference>